<accession>A0ABP1Z6T2</accession>
<proteinExistence type="predicted"/>
<sequence length="41" mass="4640">MMISLPAPDVVIAKLEEIMSDVQRTKPLADWVAQRQSNRTT</sequence>
<organism evidence="1 2">
    <name type="scientific">Thiomonas arsenitoxydans (strain DSM 22701 / CIP 110005 / 3As)</name>
    <dbReference type="NCBI Taxonomy" id="426114"/>
    <lineage>
        <taxon>Bacteria</taxon>
        <taxon>Pseudomonadati</taxon>
        <taxon>Pseudomonadota</taxon>
        <taxon>Betaproteobacteria</taxon>
        <taxon>Burkholderiales</taxon>
        <taxon>Thiomonas</taxon>
    </lineage>
</organism>
<name>A0ABP1Z6T2_THIA3</name>
<protein>
    <submittedName>
        <fullName evidence="1">Uncharacterized protein</fullName>
    </submittedName>
</protein>
<reference evidence="1 2" key="1">
    <citation type="submission" date="2015-03" db="EMBL/GenBank/DDBJ databases">
        <authorList>
            <person name="Regsiter A."/>
            <person name="william w."/>
        </authorList>
    </citation>
    <scope>NUCLEOTIDE SEQUENCE [LARGE SCALE GENOMIC DNA]</scope>
    <source>
        <strain evidence="1 2">CB1</strain>
    </source>
</reference>
<dbReference type="Proteomes" id="UP000078599">
    <property type="component" value="Unassembled WGS sequence"/>
</dbReference>
<evidence type="ECO:0000313" key="1">
    <source>
        <dbReference type="EMBL" id="CQR38259.1"/>
    </source>
</evidence>
<keyword evidence="2" id="KW-1185">Reference proteome</keyword>
<comment type="caution">
    <text evidence="1">The sequence shown here is derived from an EMBL/GenBank/DDBJ whole genome shotgun (WGS) entry which is preliminary data.</text>
</comment>
<evidence type="ECO:0000313" key="2">
    <source>
        <dbReference type="Proteomes" id="UP000078599"/>
    </source>
</evidence>
<dbReference type="EMBL" id="CTRI01000029">
    <property type="protein sequence ID" value="CQR38259.1"/>
    <property type="molecule type" value="Genomic_DNA"/>
</dbReference>
<gene>
    <name evidence="1" type="ORF">THICB1_70372</name>
</gene>